<dbReference type="EMBL" id="ADVR01000040">
    <property type="protein sequence ID" value="EFO80797.1"/>
    <property type="molecule type" value="Genomic_DNA"/>
</dbReference>
<reference evidence="1 2" key="1">
    <citation type="journal article" date="2011" name="J. Bacteriol.">
        <title>Draft genome sequence of the anoxygenic filamentous phototrophic bacterium Oscillochloris trichoides subsp. DG-6.</title>
        <authorList>
            <person name="Kuznetsov B.B."/>
            <person name="Ivanovsky R.N."/>
            <person name="Keppen O.I."/>
            <person name="Sukhacheva M.V."/>
            <person name="Bumazhkin B.K."/>
            <person name="Patutina E.O."/>
            <person name="Beletsky A.V."/>
            <person name="Mardanov A.V."/>
            <person name="Baslerov R.V."/>
            <person name="Panteleeva A.N."/>
            <person name="Kolganova T.V."/>
            <person name="Ravin N.V."/>
            <person name="Skryabin K.G."/>
        </authorList>
    </citation>
    <scope>NUCLEOTIDE SEQUENCE [LARGE SCALE GENOMIC DNA]</scope>
    <source>
        <strain evidence="1 2">DG-6</strain>
    </source>
</reference>
<accession>E1IDC0</accession>
<keyword evidence="2" id="KW-1185">Reference proteome</keyword>
<evidence type="ECO:0000313" key="2">
    <source>
        <dbReference type="Proteomes" id="UP000054010"/>
    </source>
</evidence>
<dbReference type="eggNOG" id="COG2070">
    <property type="taxonomic scope" value="Bacteria"/>
</dbReference>
<dbReference type="InterPro" id="IPR013785">
    <property type="entry name" value="Aldolase_TIM"/>
</dbReference>
<dbReference type="AlphaFoldDB" id="E1IDC0"/>
<proteinExistence type="predicted"/>
<name>E1IDC0_9CHLR</name>
<gene>
    <name evidence="1" type="ORF">OSCT_1321</name>
</gene>
<dbReference type="Gene3D" id="3.20.20.70">
    <property type="entry name" value="Aldolase class I"/>
    <property type="match status" value="1"/>
</dbReference>
<dbReference type="STRING" id="765420.OSCT_1321"/>
<dbReference type="HOGENOM" id="CLU_567088_0_0_0"/>
<dbReference type="OrthoDB" id="138067at2"/>
<dbReference type="PANTHER" id="PTHR32332">
    <property type="entry name" value="2-NITROPROPANE DIOXYGENASE"/>
    <property type="match status" value="1"/>
</dbReference>
<comment type="caution">
    <text evidence="1">The sequence shown here is derived from an EMBL/GenBank/DDBJ whole genome shotgun (WGS) entry which is preliminary data.</text>
</comment>
<dbReference type="Pfam" id="PF03060">
    <property type="entry name" value="NMO"/>
    <property type="match status" value="1"/>
</dbReference>
<evidence type="ECO:0000313" key="1">
    <source>
        <dbReference type="EMBL" id="EFO80797.1"/>
    </source>
</evidence>
<dbReference type="SUPFAM" id="SSF51412">
    <property type="entry name" value="Inosine monophosphate dehydrogenase (IMPDH)"/>
    <property type="match status" value="1"/>
</dbReference>
<dbReference type="PANTHER" id="PTHR32332:SF33">
    <property type="entry name" value="NITRONATE MONOOXYGENASE DOMAIN-CONTAINING PROTEIN"/>
    <property type="match status" value="1"/>
</dbReference>
<sequence length="517" mass="54678">MIDRLRQIQLIQGGMGVYVSNWRLARAVATAREGVTAGTVSGTALDIVYVRLLQLGDPGGHIRRGLAALDAQFGVTMGKRILERYFIEGGKAADARFAPAPIITVRTEQGGTQIPAVSGANSTIPLVIDPQIIELQIATGFVEVWLAKQGHQGTILINFLNKVELPLLYIMYGAMLAGVDGIVVGAGNPEGLPAICSRLAQHEPVSRELAVLYQGSGERFSLPFDPRQVCGGALAQHPLKRPAFLAIVTRHDLAQALAASGSEPPDGLIIENHTAGGHNANPTGPLRRDELGQPIYGPDDIADLNVLREIGLPFWLAGGYGNHAQLEAAQAVGAAGVQAGSIFALCEESGLRPEYRNAILSALRTGIDDSELVRTTLVSPTGFAFKVAQIAGTLADEEVFAQRPRVCDIGLLQQIGLSAPDGSGTRTIFQRCAAGPIAGYVSKRGLGRNAEDRRCLCNGLLACVGLGQIKTQAGEVIEEPAIVTLGDHLDGVRRLSRNGQAHYWASDAVADILGETV</sequence>
<dbReference type="Proteomes" id="UP000054010">
    <property type="component" value="Unassembled WGS sequence"/>
</dbReference>
<protein>
    <submittedName>
        <fullName evidence="1">Uncharacterized protein</fullName>
    </submittedName>
</protein>
<organism evidence="1 2">
    <name type="scientific">Oscillochloris trichoides DG-6</name>
    <dbReference type="NCBI Taxonomy" id="765420"/>
    <lineage>
        <taxon>Bacteria</taxon>
        <taxon>Bacillati</taxon>
        <taxon>Chloroflexota</taxon>
        <taxon>Chloroflexia</taxon>
        <taxon>Chloroflexales</taxon>
        <taxon>Chloroflexineae</taxon>
        <taxon>Oscillochloridaceae</taxon>
        <taxon>Oscillochloris</taxon>
    </lineage>
</organism>